<proteinExistence type="predicted"/>
<evidence type="ECO:0000256" key="4">
    <source>
        <dbReference type="PROSITE-ProRule" id="PRU00335"/>
    </source>
</evidence>
<gene>
    <name evidence="6" type="ORF">F8568_019535</name>
</gene>
<dbReference type="PANTHER" id="PTHR30055:SF234">
    <property type="entry name" value="HTH-TYPE TRANSCRIPTIONAL REGULATOR BETI"/>
    <property type="match status" value="1"/>
</dbReference>
<dbReference type="InterPro" id="IPR001647">
    <property type="entry name" value="HTH_TetR"/>
</dbReference>
<accession>A0A6I4MJW6</accession>
<sequence>MRTHGWRGDPPRDDDEARRRIIDALIRCVDRYGAHKTGFTQVAEELGVTRATVYRYYRNIDELMKAAGFAAAAEFEARITAAIGPLTDPAEILVEVFAVGVEQLPRDPHVGMIFATGRAPMFGPDILSAAALDEMKDFLSRLAIDWTALGYDDGELAGLAEFFMRLLYSYLSVPEATGDDPRPFLRRWLTPALLAKAAP</sequence>
<evidence type="ECO:0000259" key="5">
    <source>
        <dbReference type="PROSITE" id="PS50977"/>
    </source>
</evidence>
<feature type="domain" description="HTH tetR-type" evidence="5">
    <location>
        <begin position="15"/>
        <end position="75"/>
    </location>
</feature>
<dbReference type="Pfam" id="PF00440">
    <property type="entry name" value="TetR_N"/>
    <property type="match status" value="1"/>
</dbReference>
<dbReference type="InterPro" id="IPR050109">
    <property type="entry name" value="HTH-type_TetR-like_transc_reg"/>
</dbReference>
<dbReference type="EMBL" id="WBMS02000014">
    <property type="protein sequence ID" value="MWA02526.1"/>
    <property type="molecule type" value="Genomic_DNA"/>
</dbReference>
<name>A0A6I4MJW6_9ACTN</name>
<evidence type="ECO:0000256" key="3">
    <source>
        <dbReference type="ARBA" id="ARBA00023163"/>
    </source>
</evidence>
<evidence type="ECO:0000256" key="2">
    <source>
        <dbReference type="ARBA" id="ARBA00023125"/>
    </source>
</evidence>
<dbReference type="GO" id="GO:0003700">
    <property type="term" value="F:DNA-binding transcription factor activity"/>
    <property type="evidence" value="ECO:0007669"/>
    <property type="project" value="TreeGrafter"/>
</dbReference>
<dbReference type="PANTHER" id="PTHR30055">
    <property type="entry name" value="HTH-TYPE TRANSCRIPTIONAL REGULATOR RUTR"/>
    <property type="match status" value="1"/>
</dbReference>
<keyword evidence="3" id="KW-0804">Transcription</keyword>
<protein>
    <submittedName>
        <fullName evidence="6">TetR family transcriptional regulator</fullName>
    </submittedName>
</protein>
<keyword evidence="7" id="KW-1185">Reference proteome</keyword>
<dbReference type="InterPro" id="IPR009057">
    <property type="entry name" value="Homeodomain-like_sf"/>
</dbReference>
<keyword evidence="2 4" id="KW-0238">DNA-binding</keyword>
<dbReference type="SUPFAM" id="SSF46689">
    <property type="entry name" value="Homeodomain-like"/>
    <property type="match status" value="1"/>
</dbReference>
<dbReference type="GO" id="GO:0000976">
    <property type="term" value="F:transcription cis-regulatory region binding"/>
    <property type="evidence" value="ECO:0007669"/>
    <property type="project" value="TreeGrafter"/>
</dbReference>
<reference evidence="6" key="1">
    <citation type="submission" date="2019-12" db="EMBL/GenBank/DDBJ databases">
        <title>Actinomadura physcomitrii sp. nov., a novel actinomycete isolated from moss [Physcomitrium sphaericum (Ludw) Fuernr].</title>
        <authorList>
            <person name="Zhuang X."/>
        </authorList>
    </citation>
    <scope>NUCLEOTIDE SEQUENCE [LARGE SCALE GENOMIC DNA]</scope>
    <source>
        <strain evidence="6">LD22</strain>
    </source>
</reference>
<comment type="caution">
    <text evidence="6">The sequence shown here is derived from an EMBL/GenBank/DDBJ whole genome shotgun (WGS) entry which is preliminary data.</text>
</comment>
<dbReference type="RefSeq" id="WP_151594994.1">
    <property type="nucleotide sequence ID" value="NZ_WBMS02000014.1"/>
</dbReference>
<feature type="DNA-binding region" description="H-T-H motif" evidence="4">
    <location>
        <begin position="38"/>
        <end position="57"/>
    </location>
</feature>
<organism evidence="6 7">
    <name type="scientific">Actinomadura physcomitrii</name>
    <dbReference type="NCBI Taxonomy" id="2650748"/>
    <lineage>
        <taxon>Bacteria</taxon>
        <taxon>Bacillati</taxon>
        <taxon>Actinomycetota</taxon>
        <taxon>Actinomycetes</taxon>
        <taxon>Streptosporangiales</taxon>
        <taxon>Thermomonosporaceae</taxon>
        <taxon>Actinomadura</taxon>
    </lineage>
</organism>
<dbReference type="Proteomes" id="UP000462055">
    <property type="component" value="Unassembled WGS sequence"/>
</dbReference>
<evidence type="ECO:0000313" key="6">
    <source>
        <dbReference type="EMBL" id="MWA02526.1"/>
    </source>
</evidence>
<dbReference type="PROSITE" id="PS50977">
    <property type="entry name" value="HTH_TETR_2"/>
    <property type="match status" value="1"/>
</dbReference>
<evidence type="ECO:0000313" key="7">
    <source>
        <dbReference type="Proteomes" id="UP000462055"/>
    </source>
</evidence>
<dbReference type="Gene3D" id="1.10.357.10">
    <property type="entry name" value="Tetracycline Repressor, domain 2"/>
    <property type="match status" value="1"/>
</dbReference>
<keyword evidence="1" id="KW-0805">Transcription regulation</keyword>
<dbReference type="AlphaFoldDB" id="A0A6I4MJW6"/>
<evidence type="ECO:0000256" key="1">
    <source>
        <dbReference type="ARBA" id="ARBA00023015"/>
    </source>
</evidence>